<dbReference type="HOGENOM" id="CLU_036244_3_1_1"/>
<dbReference type="CDD" id="cd04794">
    <property type="entry name" value="euk_LANCL"/>
    <property type="match status" value="1"/>
</dbReference>
<reference evidence="3 4" key="1">
    <citation type="journal article" date="2010" name="Nat. Biotechnol.">
        <title>Genome sequence of the model mushroom Schizophyllum commune.</title>
        <authorList>
            <person name="Ohm R.A."/>
            <person name="de Jong J.F."/>
            <person name="Lugones L.G."/>
            <person name="Aerts A."/>
            <person name="Kothe E."/>
            <person name="Stajich J.E."/>
            <person name="de Vries R.P."/>
            <person name="Record E."/>
            <person name="Levasseur A."/>
            <person name="Baker S.E."/>
            <person name="Bartholomew K.A."/>
            <person name="Coutinho P.M."/>
            <person name="Erdmann S."/>
            <person name="Fowler T.J."/>
            <person name="Gathman A.C."/>
            <person name="Lombard V."/>
            <person name="Henrissat B."/>
            <person name="Knabe N."/>
            <person name="Kuees U."/>
            <person name="Lilly W.W."/>
            <person name="Lindquist E."/>
            <person name="Lucas S."/>
            <person name="Magnuson J.K."/>
            <person name="Piumi F."/>
            <person name="Raudaskoski M."/>
            <person name="Salamov A."/>
            <person name="Schmutz J."/>
            <person name="Schwarze F.W.M.R."/>
            <person name="vanKuyk P.A."/>
            <person name="Horton J.S."/>
            <person name="Grigoriev I.V."/>
            <person name="Woesten H.A.B."/>
        </authorList>
    </citation>
    <scope>NUCLEOTIDE SEQUENCE [LARGE SCALE GENOMIC DNA]</scope>
    <source>
        <strain evidence="4">H4-8 / FGSC 9210</strain>
    </source>
</reference>
<dbReference type="PRINTS" id="PR01950">
    <property type="entry name" value="LANCSUPER"/>
</dbReference>
<dbReference type="InterPro" id="IPR012341">
    <property type="entry name" value="6hp_glycosidase-like_sf"/>
</dbReference>
<proteinExistence type="predicted"/>
<dbReference type="RefSeq" id="XP_003031792.1">
    <property type="nucleotide sequence ID" value="XM_003031746.1"/>
</dbReference>
<dbReference type="eggNOG" id="KOG2787">
    <property type="taxonomic scope" value="Eukaryota"/>
</dbReference>
<keyword evidence="1" id="KW-0479">Metal-binding</keyword>
<dbReference type="VEuPathDB" id="FungiDB:SCHCODRAFT_02504269"/>
<dbReference type="KEGG" id="scm:SCHCO_02504269"/>
<evidence type="ECO:0000256" key="2">
    <source>
        <dbReference type="SAM" id="SignalP"/>
    </source>
</evidence>
<dbReference type="GO" id="GO:0005886">
    <property type="term" value="C:plasma membrane"/>
    <property type="evidence" value="ECO:0007669"/>
    <property type="project" value="TreeGrafter"/>
</dbReference>
<dbReference type="GO" id="GO:0005975">
    <property type="term" value="P:carbohydrate metabolic process"/>
    <property type="evidence" value="ECO:0007669"/>
    <property type="project" value="InterPro"/>
</dbReference>
<keyword evidence="1" id="KW-0862">Zinc</keyword>
<evidence type="ECO:0000256" key="1">
    <source>
        <dbReference type="PIRSR" id="PIRSR607822-1"/>
    </source>
</evidence>
<feature type="chain" id="PRO_5003120598" description="Squalene cyclase N-terminal domain-containing protein" evidence="2">
    <location>
        <begin position="33"/>
        <end position="245"/>
    </location>
</feature>
<dbReference type="OMA" id="TYVASHE"/>
<dbReference type="InParanoid" id="D8Q514"/>
<dbReference type="InterPro" id="IPR007822">
    <property type="entry name" value="LANC-like"/>
</dbReference>
<feature type="signal peptide" evidence="2">
    <location>
        <begin position="1"/>
        <end position="32"/>
    </location>
</feature>
<dbReference type="GeneID" id="9589798"/>
<evidence type="ECO:0000313" key="4">
    <source>
        <dbReference type="Proteomes" id="UP000007431"/>
    </source>
</evidence>
<dbReference type="Pfam" id="PF05147">
    <property type="entry name" value="LANC_like"/>
    <property type="match status" value="1"/>
</dbReference>
<dbReference type="AlphaFoldDB" id="D8Q514"/>
<name>D8Q514_SCHCM</name>
<dbReference type="Proteomes" id="UP000007431">
    <property type="component" value="Unassembled WGS sequence"/>
</dbReference>
<feature type="binding site" evidence="1">
    <location>
        <position position="74"/>
    </location>
    <ligand>
        <name>Zn(2+)</name>
        <dbReference type="ChEBI" id="CHEBI:29105"/>
    </ligand>
</feature>
<keyword evidence="4" id="KW-1185">Reference proteome</keyword>
<protein>
    <recommendedName>
        <fullName evidence="5">Squalene cyclase N-terminal domain-containing protein</fullName>
    </recommendedName>
</protein>
<feature type="binding site" evidence="1">
    <location>
        <position position="128"/>
    </location>
    <ligand>
        <name>Zn(2+)</name>
        <dbReference type="ChEBI" id="CHEBI:29105"/>
    </ligand>
</feature>
<dbReference type="EMBL" id="GL377306">
    <property type="protein sequence ID" value="EFI96889.1"/>
    <property type="molecule type" value="Genomic_DNA"/>
</dbReference>
<dbReference type="GO" id="GO:0031179">
    <property type="term" value="P:peptide modification"/>
    <property type="evidence" value="ECO:0007669"/>
    <property type="project" value="InterPro"/>
</dbReference>
<dbReference type="Gene3D" id="1.50.10.10">
    <property type="match status" value="1"/>
</dbReference>
<accession>D8Q514</accession>
<dbReference type="OrthoDB" id="10257263at2759"/>
<sequence>MWSWHAKRYLGGAHGVAGILNVLLQCPTHVLTEAYDDIWDTVDWFISIQDEDGNWPSKAPAHTAYDVNELIQWCHGAPGVLMLLSRALQHSSAARYARRVPSALRAVDRAANLVYRHGLLRKGPGACHGTAGSIFALLAAARLYAHRAIAVEDGSGKGRVEGPGGLETRARQEEKARENVARAAHLAHLVLMPEVVAKMGTPDRPHSLYEGLAGMVCAWASVLLALRRGSEADERWGLPGFDDLH</sequence>
<gene>
    <name evidence="3" type="ORF">SCHCODRAFT_85214</name>
</gene>
<feature type="binding site" evidence="1">
    <location>
        <position position="127"/>
    </location>
    <ligand>
        <name>Zn(2+)</name>
        <dbReference type="ChEBI" id="CHEBI:29105"/>
    </ligand>
</feature>
<dbReference type="GO" id="GO:0046872">
    <property type="term" value="F:metal ion binding"/>
    <property type="evidence" value="ECO:0007669"/>
    <property type="project" value="UniProtKB-KW"/>
</dbReference>
<organism evidence="4">
    <name type="scientific">Schizophyllum commune (strain H4-8 / FGSC 9210)</name>
    <name type="common">Split gill fungus</name>
    <dbReference type="NCBI Taxonomy" id="578458"/>
    <lineage>
        <taxon>Eukaryota</taxon>
        <taxon>Fungi</taxon>
        <taxon>Dikarya</taxon>
        <taxon>Basidiomycota</taxon>
        <taxon>Agaricomycotina</taxon>
        <taxon>Agaricomycetes</taxon>
        <taxon>Agaricomycetidae</taxon>
        <taxon>Agaricales</taxon>
        <taxon>Schizophyllaceae</taxon>
        <taxon>Schizophyllum</taxon>
    </lineage>
</organism>
<dbReference type="SMART" id="SM01260">
    <property type="entry name" value="LANC_like"/>
    <property type="match status" value="1"/>
</dbReference>
<keyword evidence="2" id="KW-0732">Signal</keyword>
<dbReference type="SUPFAM" id="SSF158745">
    <property type="entry name" value="LanC-like"/>
    <property type="match status" value="1"/>
</dbReference>
<dbReference type="PANTHER" id="PTHR12736">
    <property type="entry name" value="LANC-LIKE PROTEIN"/>
    <property type="match status" value="1"/>
</dbReference>
<evidence type="ECO:0000313" key="3">
    <source>
        <dbReference type="EMBL" id="EFI96889.1"/>
    </source>
</evidence>
<dbReference type="PANTHER" id="PTHR12736:SF7">
    <property type="entry name" value="LANC-LIKE PROTEIN 3"/>
    <property type="match status" value="1"/>
</dbReference>
<evidence type="ECO:0008006" key="5">
    <source>
        <dbReference type="Google" id="ProtNLM"/>
    </source>
</evidence>